<dbReference type="EMBL" id="LR881468">
    <property type="protein sequence ID" value="CAD5322966.1"/>
    <property type="molecule type" value="Genomic_DNA"/>
</dbReference>
<sequence length="33" mass="3895">MPMFHHSPLPSNLHHLPQQLVVVSIDLQDYQWS</sequence>
<organism evidence="1 2">
    <name type="scientific">Arabidopsis thaliana</name>
    <name type="common">Mouse-ear cress</name>
    <dbReference type="NCBI Taxonomy" id="3702"/>
    <lineage>
        <taxon>Eukaryota</taxon>
        <taxon>Viridiplantae</taxon>
        <taxon>Streptophyta</taxon>
        <taxon>Embryophyta</taxon>
        <taxon>Tracheophyta</taxon>
        <taxon>Spermatophyta</taxon>
        <taxon>Magnoliopsida</taxon>
        <taxon>eudicotyledons</taxon>
        <taxon>Gunneridae</taxon>
        <taxon>Pentapetalae</taxon>
        <taxon>rosids</taxon>
        <taxon>malvids</taxon>
        <taxon>Brassicales</taxon>
        <taxon>Brassicaceae</taxon>
        <taxon>Camelineae</taxon>
        <taxon>Arabidopsis</taxon>
    </lineage>
</organism>
<dbReference type="AlphaFoldDB" id="A0A7G2EKN9"/>
<proteinExistence type="predicted"/>
<name>A0A7G2EKN9_ARATH</name>
<gene>
    <name evidence="1" type="ORF">AT9943_LOCUS10942</name>
</gene>
<dbReference type="Proteomes" id="UP000516314">
    <property type="component" value="Chromosome 3"/>
</dbReference>
<accession>A0A7G2EKN9</accession>
<protein>
    <submittedName>
        <fullName evidence="1">(thale cress) hypothetical protein</fullName>
    </submittedName>
</protein>
<evidence type="ECO:0000313" key="1">
    <source>
        <dbReference type="EMBL" id="CAD5322966.1"/>
    </source>
</evidence>
<reference evidence="1 2" key="1">
    <citation type="submission" date="2020-09" db="EMBL/GenBank/DDBJ databases">
        <authorList>
            <person name="Ashkenazy H."/>
        </authorList>
    </citation>
    <scope>NUCLEOTIDE SEQUENCE [LARGE SCALE GENOMIC DNA]</scope>
    <source>
        <strain evidence="2">cv. Cdm-0</strain>
    </source>
</reference>
<evidence type="ECO:0000313" key="2">
    <source>
        <dbReference type="Proteomes" id="UP000516314"/>
    </source>
</evidence>